<dbReference type="Pfam" id="PF03564">
    <property type="entry name" value="DUF1759"/>
    <property type="match status" value="1"/>
</dbReference>
<organism evidence="4 5">
    <name type="scientific">Caenorhabditis nigoni</name>
    <dbReference type="NCBI Taxonomy" id="1611254"/>
    <lineage>
        <taxon>Eukaryota</taxon>
        <taxon>Metazoa</taxon>
        <taxon>Ecdysozoa</taxon>
        <taxon>Nematoda</taxon>
        <taxon>Chromadorea</taxon>
        <taxon>Rhabditida</taxon>
        <taxon>Rhabditina</taxon>
        <taxon>Rhabditomorpha</taxon>
        <taxon>Rhabditoidea</taxon>
        <taxon>Rhabditidae</taxon>
        <taxon>Peloderinae</taxon>
        <taxon>Caenorhabditis</taxon>
    </lineage>
</organism>
<dbReference type="GO" id="GO:0003676">
    <property type="term" value="F:nucleic acid binding"/>
    <property type="evidence" value="ECO:0007669"/>
    <property type="project" value="InterPro"/>
</dbReference>
<dbReference type="InterPro" id="IPR043502">
    <property type="entry name" value="DNA/RNA_pol_sf"/>
</dbReference>
<evidence type="ECO:0000313" key="4">
    <source>
        <dbReference type="EMBL" id="PIC12745.1"/>
    </source>
</evidence>
<dbReference type="InterPro" id="IPR001878">
    <property type="entry name" value="Znf_CCHC"/>
</dbReference>
<feature type="compositionally biased region" description="Low complexity" evidence="2">
    <location>
        <begin position="488"/>
        <end position="509"/>
    </location>
</feature>
<keyword evidence="1" id="KW-0175">Coiled coil</keyword>
<dbReference type="InterPro" id="IPR005312">
    <property type="entry name" value="DUF1759"/>
</dbReference>
<feature type="domain" description="Integrase catalytic" evidence="3">
    <location>
        <begin position="1559"/>
        <end position="1769"/>
    </location>
</feature>
<accession>A0A2G5SCF6</accession>
<dbReference type="EMBL" id="PDUG01000019">
    <property type="protein sequence ID" value="PIC12745.1"/>
    <property type="molecule type" value="Genomic_DNA"/>
</dbReference>
<evidence type="ECO:0000259" key="3">
    <source>
        <dbReference type="PROSITE" id="PS50994"/>
    </source>
</evidence>
<dbReference type="Pfam" id="PF17921">
    <property type="entry name" value="Integrase_H2C2"/>
    <property type="match status" value="1"/>
</dbReference>
<dbReference type="SMART" id="SM00343">
    <property type="entry name" value="ZnF_C2HC"/>
    <property type="match status" value="3"/>
</dbReference>
<dbReference type="Gene3D" id="3.30.70.270">
    <property type="match status" value="1"/>
</dbReference>
<dbReference type="SUPFAM" id="SSF56672">
    <property type="entry name" value="DNA/RNA polymerases"/>
    <property type="match status" value="1"/>
</dbReference>
<dbReference type="InterPro" id="IPR036397">
    <property type="entry name" value="RNaseH_sf"/>
</dbReference>
<dbReference type="InterPro" id="IPR012337">
    <property type="entry name" value="RNaseH-like_sf"/>
</dbReference>
<name>A0A2G5SCF6_9PELO</name>
<dbReference type="InterPro" id="IPR000477">
    <property type="entry name" value="RT_dom"/>
</dbReference>
<dbReference type="Gene3D" id="3.30.420.10">
    <property type="entry name" value="Ribonuclease H-like superfamily/Ribonuclease H"/>
    <property type="match status" value="1"/>
</dbReference>
<comment type="caution">
    <text evidence="4">The sequence shown here is derived from an EMBL/GenBank/DDBJ whole genome shotgun (WGS) entry which is preliminary data.</text>
</comment>
<dbReference type="PANTHER" id="PTHR47331:SF1">
    <property type="entry name" value="GAG-LIKE PROTEIN"/>
    <property type="match status" value="1"/>
</dbReference>
<proteinExistence type="predicted"/>
<feature type="coiled-coil region" evidence="1">
    <location>
        <begin position="95"/>
        <end position="122"/>
    </location>
</feature>
<reference evidence="5" key="1">
    <citation type="submission" date="2017-10" db="EMBL/GenBank/DDBJ databases">
        <title>Rapid genome shrinkage in a self-fertile nematode reveals novel sperm competition proteins.</title>
        <authorList>
            <person name="Yin D."/>
            <person name="Schwarz E.M."/>
            <person name="Thomas C.G."/>
            <person name="Felde R.L."/>
            <person name="Korf I.F."/>
            <person name="Cutter A.D."/>
            <person name="Schartner C.M."/>
            <person name="Ralston E.J."/>
            <person name="Meyer B.J."/>
            <person name="Haag E.S."/>
        </authorList>
    </citation>
    <scope>NUCLEOTIDE SEQUENCE [LARGE SCALE GENOMIC DNA]</scope>
    <source>
        <strain evidence="5">JU1422</strain>
    </source>
</reference>
<evidence type="ECO:0000256" key="2">
    <source>
        <dbReference type="SAM" id="MobiDB-lite"/>
    </source>
</evidence>
<dbReference type="GO" id="GO:0015074">
    <property type="term" value="P:DNA integration"/>
    <property type="evidence" value="ECO:0007669"/>
    <property type="project" value="InterPro"/>
</dbReference>
<feature type="compositionally biased region" description="Polar residues" evidence="2">
    <location>
        <begin position="510"/>
        <end position="545"/>
    </location>
</feature>
<protein>
    <recommendedName>
        <fullName evidence="3">Integrase catalytic domain-containing protein</fullName>
    </recommendedName>
</protein>
<feature type="region of interest" description="Disordered" evidence="2">
    <location>
        <begin position="431"/>
        <end position="545"/>
    </location>
</feature>
<dbReference type="InterPro" id="IPR043128">
    <property type="entry name" value="Rev_trsase/Diguanyl_cyclase"/>
</dbReference>
<dbReference type="STRING" id="1611254.A0A2G5SCF6"/>
<dbReference type="Proteomes" id="UP000230233">
    <property type="component" value="Unassembled WGS sequence"/>
</dbReference>
<gene>
    <name evidence="4" type="ORF">B9Z55_028253</name>
</gene>
<dbReference type="Gene3D" id="1.10.340.70">
    <property type="match status" value="1"/>
</dbReference>
<keyword evidence="5" id="KW-1185">Reference proteome</keyword>
<dbReference type="InterPro" id="IPR001584">
    <property type="entry name" value="Integrase_cat-core"/>
</dbReference>
<dbReference type="GO" id="GO:0008270">
    <property type="term" value="F:zinc ion binding"/>
    <property type="evidence" value="ECO:0007669"/>
    <property type="project" value="InterPro"/>
</dbReference>
<sequence>MSLTAQDIRRVEETITTLQKSVLTSINFSKNTTLKNVPKTENIPTGQTPAQYVVAQGITLKNEEKILTKKIADYQLELDKGINILYSVQPGSMLATKAQQIAEKVENEDEKIRKEVSELEEKLQLRLMQISQFAENEQVPKLEKSTFSLRSTPNITNIEPMQNQVSPPVQTYQSRSSLRDKTFDLPMFDGDIESWPAFSDMLNKYVIEDKSINDVMKHHILRTHLRGAPFDLVRPYRTDGSEFSTAVERLNKMYNAPEKQYEVQWNKLMKLPVARNTPESLRATHNDMLAITNGLKPYGSVETQNFQSIIRSKIPNSTLIELLKTRPADTTELLANLDDLISIEESAKRAKIFDREERSTFVTTQKTQNCKYCNRSNHRTFECKTVPTLNARKEFIRKNNLCYNCLNHGHRLQECRSPVCRKCQTKHNASICPKNHSTQRNQIQTSKPFQMNNQTNNYRNHQFGGNPSPNNTNQARWQPPNHQYQARQPQNNMQQPQNNMHLPQNNMHQPQPTWNTQKPTWNTQKPRSESFQPKNQNRPKNNGYQATSHETSLMVANAPIIVNDYIETIPVLMDSGSDLYFVLADFAEKMGMKVIEKNVEMDISGFGKNTTAIQSDRVEFDIILNSDTESTLRVQALTMPRITDLFEPIKLCQEDRDYLEIRNQKTINITKPDPAVALIGCDAFWSLMTNEQKETLPSGRHLISTHLGPVVCGKHDKSATKMHSLIAIFKERPNENISETTLEEYFELSNIGITDGHNEPTNDDIVENFKKTVEINPENKRVVVSLPWKEGRRDQLANNKEVAFCRLKQNYLSNHKKESWKKLIETFNKMEETDVIEEIDNDPNMGYFIPYSQVFNEGNNTTKIRTVFDASSKRKGELSLNNALHQGPSLIPELQGILLRIRKGKYVLSGDIEKAFHAVEINEKDRDFLRFILLKDPTKIPTTDNMRIMRFKRLPFGVNCSPFLLSMTILYGIQQLNAPKELLDSIEKMCYVDNLFLTTDDPEKLPEMYKEAKKYFTEMNMNIREFSVNGPDHFLKPEDKAENKENVKILGYLHNLENDTMQVKVPILKIDPKQKMTKTKIVSAITTIFDPIQYFAPLYLDGKQILRSISDHKIEWSDIMPKNIVEKMIAYRRKIESSPLCFRRHIEYAENEPIQLAVFSDASEHTYGACVYIKTKVNNEPGQFQTHLLVAKQRLCPKNKRATIPRLELLGIFIGVKLVDYVVRELKSNIEKIEIFSDSSIALAQIKNHATIKGEKQPIFVENRCRGLWNTLSSIKENNNKIEISLSHVLTDQNPADHITRGCDSLAELEKTNYPKGPDWLRNENLPNHPTKIENNKLIVPTPKDELSPVNVMLAKTTPNKKVDNDIIPLEKFNDFHKTKRVVALVLRFIKHRIYDKISEKNRLILNEKFPELHNKIVRRSGIIKSEEVIAAEKLLIRNHQSNFEISENRKENRFLALDSITVPSDKIVYQHFRIKGVPKKPVIHTKSALARQIVKQVHENHFHAGPATTLGIILESYSGPGWKRTVKSILKSCSTCRKMNNHSFREAPPADLPERRTTECGPFQHAGVDLIGPIKTQRSTTSEIEKSWVVLFTCATTRLVHLELVRNQSTDEFLLALSRFWARRGYPETMTSDNAATFKLTAEIIRKHTSRECDILAELDSDKFATEKEKNEIQSQNKITKHLTKHNIKWYFNTALSPWQGGFFERLVGLVKKAMKHALGDNQYFTKDLETIMIECESIVNRRPLTYVDEDNEDYKLLRPIDIINPSFESLEVNDSGISDEYGDITSKYLQTRQHVKRFWQIFRRDYLQQN</sequence>
<dbReference type="PROSITE" id="PS50994">
    <property type="entry name" value="INTEGRASE"/>
    <property type="match status" value="1"/>
</dbReference>
<dbReference type="Pfam" id="PF00078">
    <property type="entry name" value="RVT_1"/>
    <property type="match status" value="1"/>
</dbReference>
<feature type="compositionally biased region" description="Polar residues" evidence="2">
    <location>
        <begin position="435"/>
        <end position="487"/>
    </location>
</feature>
<dbReference type="SUPFAM" id="SSF53098">
    <property type="entry name" value="Ribonuclease H-like"/>
    <property type="match status" value="1"/>
</dbReference>
<dbReference type="InterPro" id="IPR008042">
    <property type="entry name" value="Retrotrans_Pao"/>
</dbReference>
<dbReference type="OrthoDB" id="5920525at2759"/>
<dbReference type="GO" id="GO:0042575">
    <property type="term" value="C:DNA polymerase complex"/>
    <property type="evidence" value="ECO:0007669"/>
    <property type="project" value="UniProtKB-ARBA"/>
</dbReference>
<evidence type="ECO:0000313" key="5">
    <source>
        <dbReference type="Proteomes" id="UP000230233"/>
    </source>
</evidence>
<dbReference type="PANTHER" id="PTHR47331">
    <property type="entry name" value="PHD-TYPE DOMAIN-CONTAINING PROTEIN"/>
    <property type="match status" value="1"/>
</dbReference>
<dbReference type="Pfam" id="PF05380">
    <property type="entry name" value="Peptidase_A17"/>
    <property type="match status" value="1"/>
</dbReference>
<dbReference type="InterPro" id="IPR041588">
    <property type="entry name" value="Integrase_H2C2"/>
</dbReference>
<evidence type="ECO:0000256" key="1">
    <source>
        <dbReference type="SAM" id="Coils"/>
    </source>
</evidence>
<dbReference type="Gene3D" id="3.10.10.10">
    <property type="entry name" value="HIV Type 1 Reverse Transcriptase, subunit A, domain 1"/>
    <property type="match status" value="1"/>
</dbReference>